<gene>
    <name evidence="1" type="ORF">FHP24_05245</name>
</gene>
<evidence type="ECO:0000313" key="1">
    <source>
        <dbReference type="EMBL" id="TNM65656.1"/>
    </source>
</evidence>
<organism evidence="1 2">
    <name type="scientific">Aliirhizobium smilacinae</name>
    <dbReference type="NCBI Taxonomy" id="1395944"/>
    <lineage>
        <taxon>Bacteria</taxon>
        <taxon>Pseudomonadati</taxon>
        <taxon>Pseudomonadota</taxon>
        <taxon>Alphaproteobacteria</taxon>
        <taxon>Hyphomicrobiales</taxon>
        <taxon>Rhizobiaceae</taxon>
        <taxon>Aliirhizobium</taxon>
    </lineage>
</organism>
<dbReference type="RefSeq" id="WP_139673827.1">
    <property type="nucleotide sequence ID" value="NZ_VDMN01000001.1"/>
</dbReference>
<comment type="caution">
    <text evidence="1">The sequence shown here is derived from an EMBL/GenBank/DDBJ whole genome shotgun (WGS) entry which is preliminary data.</text>
</comment>
<protein>
    <submittedName>
        <fullName evidence="1">Uncharacterized protein</fullName>
    </submittedName>
</protein>
<sequence length="74" mass="8632">MVEAHGEKTQALELAQEYRRLGGTRLAKMDDNIVSTRKWDDEPEEASHFWHDRVETLDDRHQAEVVSHLKSMNS</sequence>
<dbReference type="Proteomes" id="UP000311605">
    <property type="component" value="Unassembled WGS sequence"/>
</dbReference>
<accession>A0A5C4XPZ8</accession>
<dbReference type="EMBL" id="VDMN01000001">
    <property type="protein sequence ID" value="TNM65656.1"/>
    <property type="molecule type" value="Genomic_DNA"/>
</dbReference>
<proteinExistence type="predicted"/>
<name>A0A5C4XPZ8_9HYPH</name>
<evidence type="ECO:0000313" key="2">
    <source>
        <dbReference type="Proteomes" id="UP000311605"/>
    </source>
</evidence>
<dbReference type="AlphaFoldDB" id="A0A5C4XPZ8"/>
<keyword evidence="2" id="KW-1185">Reference proteome</keyword>
<dbReference type="OrthoDB" id="8387422at2"/>
<reference evidence="1 2" key="1">
    <citation type="submission" date="2019-06" db="EMBL/GenBank/DDBJ databases">
        <title>The draft genome of Rhizobium smilacinae PTYR-5.</title>
        <authorList>
            <person name="Liu L."/>
            <person name="Li L."/>
            <person name="Zhang X."/>
        </authorList>
    </citation>
    <scope>NUCLEOTIDE SEQUENCE [LARGE SCALE GENOMIC DNA]</scope>
    <source>
        <strain evidence="1 2">PTYR-5</strain>
    </source>
</reference>